<dbReference type="InterPro" id="IPR011330">
    <property type="entry name" value="Glyco_hydro/deAcase_b/a-brl"/>
</dbReference>
<accession>A0A6C7EE82</accession>
<dbReference type="Gene3D" id="3.20.20.370">
    <property type="entry name" value="Glycoside hydrolase/deacetylase"/>
    <property type="match status" value="1"/>
</dbReference>
<dbReference type="RefSeq" id="WP_015443519.1">
    <property type="nucleotide sequence ID" value="NC_020520.1"/>
</dbReference>
<keyword evidence="3" id="KW-1185">Reference proteome</keyword>
<evidence type="ECO:0000313" key="3">
    <source>
        <dbReference type="Proteomes" id="UP000011863"/>
    </source>
</evidence>
<keyword evidence="2" id="KW-0378">Hydrolase</keyword>
<evidence type="ECO:0000259" key="1">
    <source>
        <dbReference type="Pfam" id="PF01522"/>
    </source>
</evidence>
<dbReference type="SUPFAM" id="SSF88713">
    <property type="entry name" value="Glycoside hydrolase/deacetylase"/>
    <property type="match status" value="1"/>
</dbReference>
<dbReference type="InterPro" id="IPR002509">
    <property type="entry name" value="NODB_dom"/>
</dbReference>
<dbReference type="AlphaFoldDB" id="A0A6C7EE82"/>
<dbReference type="Pfam" id="PF01522">
    <property type="entry name" value="Polysacc_deac_1"/>
    <property type="match status" value="1"/>
</dbReference>
<sequence>MPAERRPGYDHEWFDYSALADRRRPGSGVAVVPIILLELYEDPLPEGWPQPSSTAGGLDRAFPNISRVSMREYGHRVGIFRLLDALERHGVRPTIAIDAMTAEGYPWLVQRLVDAGADWIAHGISVTRPIGSHLTAEEERAYVTETIERLAACGIETNGWLGPEYGESERTPGVLAAAGMEYVFDWTGDEQFVDFHVDTGRLTGFPLSADLDDQTTLANRMAEPAAYGQHLVDAATELAIDDGRGARVLSFCVRPWLTGQPFRVGVFDHFVDAVVDIDGATLTHWTDAAASLQTEPLQKATTR</sequence>
<proteinExistence type="predicted"/>
<reference evidence="2 3" key="1">
    <citation type="journal article" date="2013" name="Int. J. Syst. Evol. Microbiol.">
        <title>Ilumatobacter nonamiense sp. nov. and Ilumatobacter coccineum sp. nov., isolated from seashore sand.</title>
        <authorList>
            <person name="Matsumoto A."/>
            <person name="Kasai H."/>
            <person name="Matsuo Y."/>
            <person name="Shizuri Y."/>
            <person name="Ichikawa N."/>
            <person name="Fujita N."/>
            <person name="Omura S."/>
            <person name="Takahashi Y."/>
        </authorList>
    </citation>
    <scope>NUCLEOTIDE SEQUENCE [LARGE SCALE GENOMIC DNA]</scope>
    <source>
        <strain evidence="3">NBRC 103263 / KCTC 29153 / YM16-304</strain>
    </source>
</reference>
<dbReference type="EMBL" id="AP012057">
    <property type="protein sequence ID" value="BAN04272.1"/>
    <property type="molecule type" value="Genomic_DNA"/>
</dbReference>
<name>A0A6C7EE82_ILUCY</name>
<dbReference type="GO" id="GO:0016810">
    <property type="term" value="F:hydrolase activity, acting on carbon-nitrogen (but not peptide) bonds"/>
    <property type="evidence" value="ECO:0007669"/>
    <property type="project" value="InterPro"/>
</dbReference>
<feature type="domain" description="NodB homology" evidence="1">
    <location>
        <begin position="81"/>
        <end position="183"/>
    </location>
</feature>
<protein>
    <submittedName>
        <fullName evidence="2">Putative hydrolase</fullName>
    </submittedName>
</protein>
<organism evidence="2 3">
    <name type="scientific">Ilumatobacter coccineus (strain NBRC 103263 / KCTC 29153 / YM16-304)</name>
    <dbReference type="NCBI Taxonomy" id="1313172"/>
    <lineage>
        <taxon>Bacteria</taxon>
        <taxon>Bacillati</taxon>
        <taxon>Actinomycetota</taxon>
        <taxon>Acidimicrobiia</taxon>
        <taxon>Acidimicrobiales</taxon>
        <taxon>Ilumatobacteraceae</taxon>
        <taxon>Ilumatobacter</taxon>
    </lineage>
</organism>
<dbReference type="PANTHER" id="PTHR43123">
    <property type="entry name" value="POLYSACCHARIDE DEACETYLASE-RELATED"/>
    <property type="match status" value="1"/>
</dbReference>
<evidence type="ECO:0000313" key="2">
    <source>
        <dbReference type="EMBL" id="BAN04272.1"/>
    </source>
</evidence>
<dbReference type="GO" id="GO:0005975">
    <property type="term" value="P:carbohydrate metabolic process"/>
    <property type="evidence" value="ECO:0007669"/>
    <property type="project" value="InterPro"/>
</dbReference>
<gene>
    <name evidence="2" type="ORF">YM304_39580</name>
</gene>
<dbReference type="Proteomes" id="UP000011863">
    <property type="component" value="Chromosome"/>
</dbReference>
<dbReference type="KEGG" id="aym:YM304_39580"/>
<dbReference type="PANTHER" id="PTHR43123:SF4">
    <property type="entry name" value="POLYSACCHARIDE DEACETYLASE"/>
    <property type="match status" value="1"/>
</dbReference>